<name>A0A1D6KEM2_MAIZE</name>
<dbReference type="eggNOG" id="ENOG502RZK6">
    <property type="taxonomic scope" value="Eukaryota"/>
</dbReference>
<dbReference type="PANTHER" id="PTHR33167:SF26">
    <property type="entry name" value="EXPRESSED PROTEIN"/>
    <property type="match status" value="1"/>
</dbReference>
<proteinExistence type="predicted"/>
<protein>
    <submittedName>
        <fullName evidence="2">Uncharacterized protein</fullName>
    </submittedName>
</protein>
<reference evidence="2" key="1">
    <citation type="submission" date="2015-12" db="EMBL/GenBank/DDBJ databases">
        <title>Update maize B73 reference genome by single molecule sequencing technologies.</title>
        <authorList>
            <consortium name="Maize Genome Sequencing Project"/>
            <person name="Ware D."/>
        </authorList>
    </citation>
    <scope>NUCLEOTIDE SEQUENCE [LARGE SCALE GENOMIC DNA]</scope>
    <source>
        <tissue evidence="2">Seedling</tissue>
    </source>
</reference>
<dbReference type="AlphaFoldDB" id="A0A1D6KEM2"/>
<dbReference type="KEGG" id="zma:100279086"/>
<dbReference type="OrthoDB" id="666348at2759"/>
<evidence type="ECO:0000313" key="2">
    <source>
        <dbReference type="EMBL" id="ONM01594.1"/>
    </source>
</evidence>
<feature type="compositionally biased region" description="Basic residues" evidence="1">
    <location>
        <begin position="116"/>
        <end position="125"/>
    </location>
</feature>
<feature type="compositionally biased region" description="Basic and acidic residues" evidence="1">
    <location>
        <begin position="126"/>
        <end position="136"/>
    </location>
</feature>
<feature type="compositionally biased region" description="Low complexity" evidence="1">
    <location>
        <begin position="147"/>
        <end position="159"/>
    </location>
</feature>
<gene>
    <name evidence="2" type="ORF">ZEAMMB73_Zm00001d030834</name>
</gene>
<organism evidence="2">
    <name type="scientific">Zea mays</name>
    <name type="common">Maize</name>
    <dbReference type="NCBI Taxonomy" id="4577"/>
    <lineage>
        <taxon>Eukaryota</taxon>
        <taxon>Viridiplantae</taxon>
        <taxon>Streptophyta</taxon>
        <taxon>Embryophyta</taxon>
        <taxon>Tracheophyta</taxon>
        <taxon>Spermatophyta</taxon>
        <taxon>Magnoliopsida</taxon>
        <taxon>Liliopsida</taxon>
        <taxon>Poales</taxon>
        <taxon>Poaceae</taxon>
        <taxon>PACMAD clade</taxon>
        <taxon>Panicoideae</taxon>
        <taxon>Andropogonodae</taxon>
        <taxon>Andropogoneae</taxon>
        <taxon>Tripsacinae</taxon>
        <taxon>Zea</taxon>
    </lineage>
</organism>
<sequence>MMMMMMDRQLVRQCDMEVMRMAMLKHEETFRQQVHELHRLYRIQRELMSDLITTRYDDEPLLLTTAGRRSKQPRRALDLQLPADEYIVSADEESDAAGAELELTLAVGGRCAAGGGRRKSNRRRRQLAERQQRDNNDAAAAGGGSSPFGSDCSGASALSSPPPSSAEYYSDDGPAAAACQRAVAFDLGGEGDGVMRQQHAPWLAQCQQYLSLRMT</sequence>
<dbReference type="PANTHER" id="PTHR33167">
    <property type="entry name" value="TRANSCRIPTION FACTOR, PUTATIVE (DUF863)-RELATED"/>
    <property type="match status" value="1"/>
</dbReference>
<feature type="region of interest" description="Disordered" evidence="1">
    <location>
        <begin position="111"/>
        <end position="172"/>
    </location>
</feature>
<accession>A0A1D6KEM2</accession>
<dbReference type="OMA" id="QAPWLMQ"/>
<dbReference type="EMBL" id="CM007647">
    <property type="protein sequence ID" value="ONM01594.1"/>
    <property type="molecule type" value="Genomic_DNA"/>
</dbReference>
<dbReference type="ExpressionAtlas" id="A0A1D6KEM2">
    <property type="expression patterns" value="baseline and differential"/>
</dbReference>
<dbReference type="InParanoid" id="A0A1D6KEM2"/>
<dbReference type="PaxDb" id="4577-GRMZM2G139324_P01"/>
<evidence type="ECO:0000256" key="1">
    <source>
        <dbReference type="SAM" id="MobiDB-lite"/>
    </source>
</evidence>